<protein>
    <submittedName>
        <fullName evidence="1">Four helix bundle protein</fullName>
    </submittedName>
</protein>
<dbReference type="SUPFAM" id="SSF158446">
    <property type="entry name" value="IVS-encoded protein-like"/>
    <property type="match status" value="1"/>
</dbReference>
<dbReference type="PANTHER" id="PTHR38471">
    <property type="entry name" value="FOUR HELIX BUNDLE PROTEIN"/>
    <property type="match status" value="1"/>
</dbReference>
<dbReference type="InterPro" id="IPR036583">
    <property type="entry name" value="23S_rRNA_IVS_sf"/>
</dbReference>
<name>A0A840KC41_9FLAO</name>
<evidence type="ECO:0000313" key="2">
    <source>
        <dbReference type="Proteomes" id="UP000592180"/>
    </source>
</evidence>
<dbReference type="Gene3D" id="1.20.1440.60">
    <property type="entry name" value="23S rRNA-intervening sequence"/>
    <property type="match status" value="1"/>
</dbReference>
<gene>
    <name evidence="1" type="ORF">HNP38_000840</name>
</gene>
<dbReference type="Proteomes" id="UP000592180">
    <property type="component" value="Unassembled WGS sequence"/>
</dbReference>
<dbReference type="EMBL" id="JACHLE010000001">
    <property type="protein sequence ID" value="MBB4805568.1"/>
    <property type="molecule type" value="Genomic_DNA"/>
</dbReference>
<sequence>MDFIHKLSISQKECDETIYWLELLFATDYISKEEFERLKNPALEILKIIRSIIITTKSKTHNK</sequence>
<reference evidence="1 2" key="1">
    <citation type="submission" date="2020-08" db="EMBL/GenBank/DDBJ databases">
        <title>Functional genomics of gut bacteria from endangered species of beetles.</title>
        <authorList>
            <person name="Carlos-Shanley C."/>
        </authorList>
    </citation>
    <scope>NUCLEOTIDE SEQUENCE [LARGE SCALE GENOMIC DNA]</scope>
    <source>
        <strain evidence="1 2">S00151</strain>
    </source>
</reference>
<comment type="caution">
    <text evidence="1">The sequence shown here is derived from an EMBL/GenBank/DDBJ whole genome shotgun (WGS) entry which is preliminary data.</text>
</comment>
<keyword evidence="2" id="KW-1185">Reference proteome</keyword>
<dbReference type="InterPro" id="IPR012657">
    <property type="entry name" value="23S_rRNA-intervening_sequence"/>
</dbReference>
<dbReference type="AlphaFoldDB" id="A0A840KC41"/>
<dbReference type="Pfam" id="PF05635">
    <property type="entry name" value="23S_rRNA_IVP"/>
    <property type="match status" value="1"/>
</dbReference>
<proteinExistence type="predicted"/>
<organism evidence="1 2">
    <name type="scientific">Chryseobacterium defluvii</name>
    <dbReference type="NCBI Taxonomy" id="160396"/>
    <lineage>
        <taxon>Bacteria</taxon>
        <taxon>Pseudomonadati</taxon>
        <taxon>Bacteroidota</taxon>
        <taxon>Flavobacteriia</taxon>
        <taxon>Flavobacteriales</taxon>
        <taxon>Weeksellaceae</taxon>
        <taxon>Chryseobacterium group</taxon>
        <taxon>Chryseobacterium</taxon>
    </lineage>
</organism>
<accession>A0A840KC41</accession>
<dbReference type="NCBIfam" id="TIGR02436">
    <property type="entry name" value="four helix bundle protein"/>
    <property type="match status" value="1"/>
</dbReference>
<dbReference type="PANTHER" id="PTHR38471:SF2">
    <property type="entry name" value="FOUR HELIX BUNDLE PROTEIN"/>
    <property type="match status" value="1"/>
</dbReference>
<evidence type="ECO:0000313" key="1">
    <source>
        <dbReference type="EMBL" id="MBB4805568.1"/>
    </source>
</evidence>